<reference evidence="2" key="1">
    <citation type="journal article" date="2021" name="Nat. Commun.">
        <title>Genetic determinants of endophytism in the Arabidopsis root mycobiome.</title>
        <authorList>
            <person name="Mesny F."/>
            <person name="Miyauchi S."/>
            <person name="Thiergart T."/>
            <person name="Pickel B."/>
            <person name="Atanasova L."/>
            <person name="Karlsson M."/>
            <person name="Huettel B."/>
            <person name="Barry K.W."/>
            <person name="Haridas S."/>
            <person name="Chen C."/>
            <person name="Bauer D."/>
            <person name="Andreopoulos W."/>
            <person name="Pangilinan J."/>
            <person name="LaButti K."/>
            <person name="Riley R."/>
            <person name="Lipzen A."/>
            <person name="Clum A."/>
            <person name="Drula E."/>
            <person name="Henrissat B."/>
            <person name="Kohler A."/>
            <person name="Grigoriev I.V."/>
            <person name="Martin F.M."/>
            <person name="Hacquard S."/>
        </authorList>
    </citation>
    <scope>NUCLEOTIDE SEQUENCE</scope>
    <source>
        <strain evidence="2">MPI-CAGE-AT-0016</strain>
    </source>
</reference>
<proteinExistence type="predicted"/>
<keyword evidence="1" id="KW-0472">Membrane</keyword>
<name>A0A8K0TAF5_9PEZI</name>
<feature type="transmembrane region" description="Helical" evidence="1">
    <location>
        <begin position="313"/>
        <end position="337"/>
    </location>
</feature>
<dbReference type="EMBL" id="JAGPXD010000005">
    <property type="protein sequence ID" value="KAH7353883.1"/>
    <property type="molecule type" value="Genomic_DNA"/>
</dbReference>
<keyword evidence="1" id="KW-1133">Transmembrane helix</keyword>
<comment type="caution">
    <text evidence="2">The sequence shown here is derived from an EMBL/GenBank/DDBJ whole genome shotgun (WGS) entry which is preliminary data.</text>
</comment>
<keyword evidence="3" id="KW-1185">Reference proteome</keyword>
<evidence type="ECO:0000313" key="3">
    <source>
        <dbReference type="Proteomes" id="UP000813385"/>
    </source>
</evidence>
<dbReference type="AlphaFoldDB" id="A0A8K0TAF5"/>
<evidence type="ECO:0000313" key="2">
    <source>
        <dbReference type="EMBL" id="KAH7353883.1"/>
    </source>
</evidence>
<protein>
    <submittedName>
        <fullName evidence="2">Uncharacterized protein</fullName>
    </submittedName>
</protein>
<keyword evidence="1" id="KW-0812">Transmembrane</keyword>
<gene>
    <name evidence="2" type="ORF">B0T11DRAFT_357204</name>
</gene>
<dbReference type="OrthoDB" id="4835033at2759"/>
<sequence>MSMSRIQQVWPHLPVSTTAEPPPEYARLLEHFDNACEREAIANSASRVAPRNVDDVLDLISRLRLSELGMSHMAELTRHALVEELKQSPYPRWDNSDEQRILNALCLSLSLRLTLDIVPVEQPGPGTRKVEWEDTATISTLISRTFPQLSEHQTSNLGHADPRLTLEYLESYHGYEVCFTDNLAKHLDIVAAADCTILLIYKHKIFLRNELNHTSTSLLPQRLLEETLDTLNLLLPFNDAHTLKFLKKYNMVDLNGLGLCGRRLECVNDLTLYRYWGIKLARLSAVVADGPTGLRQLKPGRGSGANLREFANFWIMAVVLAALTVGFGTASVVLAVLQYNLSLWQYEVAVEQACAEHPDKGWRFCTRQA</sequence>
<evidence type="ECO:0000256" key="1">
    <source>
        <dbReference type="SAM" id="Phobius"/>
    </source>
</evidence>
<organism evidence="2 3">
    <name type="scientific">Plectosphaerella cucumerina</name>
    <dbReference type="NCBI Taxonomy" id="40658"/>
    <lineage>
        <taxon>Eukaryota</taxon>
        <taxon>Fungi</taxon>
        <taxon>Dikarya</taxon>
        <taxon>Ascomycota</taxon>
        <taxon>Pezizomycotina</taxon>
        <taxon>Sordariomycetes</taxon>
        <taxon>Hypocreomycetidae</taxon>
        <taxon>Glomerellales</taxon>
        <taxon>Plectosphaerellaceae</taxon>
        <taxon>Plectosphaerella</taxon>
    </lineage>
</organism>
<accession>A0A8K0TAF5</accession>
<dbReference type="Proteomes" id="UP000813385">
    <property type="component" value="Unassembled WGS sequence"/>
</dbReference>